<proteinExistence type="predicted"/>
<sequence>MQNGPSIDQVGIWIKSKRGQRLGNRAISDLEESRSRSNTPNTSAFPSAFVTSLCHRLPIVVVVVGAVG</sequence>
<evidence type="ECO:0000313" key="2">
    <source>
        <dbReference type="Proteomes" id="UP001497644"/>
    </source>
</evidence>
<evidence type="ECO:0000313" key="1">
    <source>
        <dbReference type="EMBL" id="CAL1676430.1"/>
    </source>
</evidence>
<accession>A0AAV2NAQ8</accession>
<gene>
    <name evidence="1" type="ORF">LPLAT_LOCUS2624</name>
</gene>
<keyword evidence="2" id="KW-1185">Reference proteome</keyword>
<dbReference type="AlphaFoldDB" id="A0AAV2NAQ8"/>
<dbReference type="EMBL" id="OZ034834">
    <property type="protein sequence ID" value="CAL1676430.1"/>
    <property type="molecule type" value="Genomic_DNA"/>
</dbReference>
<dbReference type="Proteomes" id="UP001497644">
    <property type="component" value="Chromosome 11"/>
</dbReference>
<organism evidence="1 2">
    <name type="scientific">Lasius platythorax</name>
    <dbReference type="NCBI Taxonomy" id="488582"/>
    <lineage>
        <taxon>Eukaryota</taxon>
        <taxon>Metazoa</taxon>
        <taxon>Ecdysozoa</taxon>
        <taxon>Arthropoda</taxon>
        <taxon>Hexapoda</taxon>
        <taxon>Insecta</taxon>
        <taxon>Pterygota</taxon>
        <taxon>Neoptera</taxon>
        <taxon>Endopterygota</taxon>
        <taxon>Hymenoptera</taxon>
        <taxon>Apocrita</taxon>
        <taxon>Aculeata</taxon>
        <taxon>Formicoidea</taxon>
        <taxon>Formicidae</taxon>
        <taxon>Formicinae</taxon>
        <taxon>Lasius</taxon>
        <taxon>Lasius</taxon>
    </lineage>
</organism>
<reference evidence="1" key="1">
    <citation type="submission" date="2024-04" db="EMBL/GenBank/DDBJ databases">
        <authorList>
            <consortium name="Molecular Ecology Group"/>
        </authorList>
    </citation>
    <scope>NUCLEOTIDE SEQUENCE</scope>
</reference>
<name>A0AAV2NAQ8_9HYME</name>
<protein>
    <submittedName>
        <fullName evidence="1">Uncharacterized protein</fullName>
    </submittedName>
</protein>